<dbReference type="PROSITE" id="PS50862">
    <property type="entry name" value="AA_TRNA_LIGASE_II"/>
    <property type="match status" value="1"/>
</dbReference>
<dbReference type="PANTHER" id="PTHR22594">
    <property type="entry name" value="ASPARTYL/LYSYL-TRNA SYNTHETASE"/>
    <property type="match status" value="1"/>
</dbReference>
<dbReference type="PRINTS" id="PR01042">
    <property type="entry name" value="TRNASYNTHASP"/>
</dbReference>
<dbReference type="Gene3D" id="2.40.50.140">
    <property type="entry name" value="Nucleic acid-binding proteins"/>
    <property type="match status" value="1"/>
</dbReference>
<dbReference type="SUPFAM" id="SSF55261">
    <property type="entry name" value="GAD domain-like"/>
    <property type="match status" value="1"/>
</dbReference>
<accession>D3VQT7</accession>
<dbReference type="PANTHER" id="PTHR22594:SF5">
    <property type="entry name" value="ASPARTATE--TRNA LIGASE, MITOCHONDRIAL"/>
    <property type="match status" value="1"/>
</dbReference>
<dbReference type="GO" id="GO:0003676">
    <property type="term" value="F:nucleic acid binding"/>
    <property type="evidence" value="ECO:0007669"/>
    <property type="project" value="InterPro"/>
</dbReference>
<feature type="region of interest" description="Aspartate" evidence="8">
    <location>
        <begin position="189"/>
        <end position="192"/>
    </location>
</feature>
<feature type="domain" description="Aminoacyl-transfer RNA synthetases class-II family profile" evidence="9">
    <location>
        <begin position="136"/>
        <end position="534"/>
    </location>
</feature>
<evidence type="ECO:0000256" key="6">
    <source>
        <dbReference type="ARBA" id="ARBA00022917"/>
    </source>
</evidence>
<dbReference type="GO" id="GO:0006422">
    <property type="term" value="P:aspartyl-tRNA aminoacylation"/>
    <property type="evidence" value="ECO:0007669"/>
    <property type="project" value="UniProtKB-UniRule"/>
</dbReference>
<evidence type="ECO:0000313" key="10">
    <source>
        <dbReference type="EMBL" id="CBH40683.1"/>
    </source>
</evidence>
<dbReference type="InterPro" id="IPR006195">
    <property type="entry name" value="aa-tRNA-synth_II"/>
</dbReference>
<feature type="binding site" evidence="8">
    <location>
        <begin position="515"/>
        <end position="518"/>
    </location>
    <ligand>
        <name>ATP</name>
        <dbReference type="ChEBI" id="CHEBI:30616"/>
    </ligand>
</feature>
<dbReference type="EC" id="6.1.1.12" evidence="8"/>
<keyword evidence="3 8" id="KW-0436">Ligase</keyword>
<feature type="binding site" evidence="8">
    <location>
        <position position="429"/>
    </location>
    <ligand>
        <name>L-aspartate</name>
        <dbReference type="ChEBI" id="CHEBI:29991"/>
    </ligand>
</feature>
<dbReference type="InterPro" id="IPR004364">
    <property type="entry name" value="Aa-tRNA-synt_II"/>
</dbReference>
<evidence type="ECO:0000256" key="2">
    <source>
        <dbReference type="ARBA" id="ARBA00011738"/>
    </source>
</evidence>
<dbReference type="Pfam" id="PF00152">
    <property type="entry name" value="tRNA-synt_2"/>
    <property type="match status" value="1"/>
</dbReference>
<dbReference type="InterPro" id="IPR047089">
    <property type="entry name" value="Asp-tRNA-ligase_1_N"/>
</dbReference>
<protein>
    <recommendedName>
        <fullName evidence="8">Aspartate--tRNA ligase</fullName>
        <ecNumber evidence="8">6.1.1.12</ecNumber>
    </recommendedName>
    <alternativeName>
        <fullName evidence="8">Aspartyl-tRNA synthetase</fullName>
        <shortName evidence="8">AspRS</shortName>
    </alternativeName>
</protein>
<feature type="binding site" evidence="8">
    <location>
        <position position="463"/>
    </location>
    <ligand>
        <name>ATP</name>
        <dbReference type="ChEBI" id="CHEBI:30616"/>
    </ligand>
</feature>
<evidence type="ECO:0000259" key="9">
    <source>
        <dbReference type="PROSITE" id="PS50862"/>
    </source>
</evidence>
<evidence type="ECO:0000256" key="4">
    <source>
        <dbReference type="ARBA" id="ARBA00022741"/>
    </source>
</evidence>
<dbReference type="GO" id="GO:0005737">
    <property type="term" value="C:cytoplasm"/>
    <property type="evidence" value="ECO:0007669"/>
    <property type="project" value="UniProtKB-SubCell"/>
</dbReference>
<comment type="subunit">
    <text evidence="2 8">Homodimer.</text>
</comment>
<dbReference type="InterPro" id="IPR004365">
    <property type="entry name" value="NA-bd_OB_tRNA"/>
</dbReference>
<dbReference type="AlphaFoldDB" id="D3VQT7"/>
<dbReference type="NCBIfam" id="TIGR00459">
    <property type="entry name" value="aspS_bact"/>
    <property type="match status" value="1"/>
</dbReference>
<dbReference type="InterPro" id="IPR004524">
    <property type="entry name" value="Asp-tRNA-ligase_1"/>
</dbReference>
<feature type="binding site" evidence="8">
    <location>
        <position position="166"/>
    </location>
    <ligand>
        <name>L-aspartate</name>
        <dbReference type="ChEBI" id="CHEBI:29991"/>
    </ligand>
</feature>
<dbReference type="eggNOG" id="COG0173">
    <property type="taxonomic scope" value="Bacteria"/>
</dbReference>
<dbReference type="InterPro" id="IPR047090">
    <property type="entry name" value="AspRS_core"/>
</dbReference>
<dbReference type="InterPro" id="IPR004115">
    <property type="entry name" value="GAD-like_sf"/>
</dbReference>
<dbReference type="Proteomes" id="UP000006902">
    <property type="component" value="Chromosome"/>
</dbReference>
<evidence type="ECO:0000256" key="7">
    <source>
        <dbReference type="ARBA" id="ARBA00023146"/>
    </source>
</evidence>
<dbReference type="SUPFAM" id="SSF55681">
    <property type="entry name" value="Class II aaRS and biotin synthetases"/>
    <property type="match status" value="1"/>
</dbReference>
<feature type="binding site" evidence="8">
    <location>
        <begin position="211"/>
        <end position="213"/>
    </location>
    <ligand>
        <name>ATP</name>
        <dbReference type="ChEBI" id="CHEBI:30616"/>
    </ligand>
</feature>
<dbReference type="InterPro" id="IPR012340">
    <property type="entry name" value="NA-bd_OB-fold"/>
</dbReference>
<evidence type="ECO:0000313" key="11">
    <source>
        <dbReference type="Proteomes" id="UP000006902"/>
    </source>
</evidence>
<feature type="binding site" evidence="8">
    <location>
        <position position="211"/>
    </location>
    <ligand>
        <name>L-aspartate</name>
        <dbReference type="ChEBI" id="CHEBI:29991"/>
    </ligand>
</feature>
<sequence>MKSKYIKNGLLTKKNVGEKVYLYGWVSNKRRFGPLTFIDLRDRYGIVQCVFEKDVNVTKESVMYVEGLVIKRLNPNREIPTGDIEIKVSKYNILSQSVNELPFAIRDDIEVREEIKLKYRYLDLRRPEMQKTILFRAKVMHEIRNFLYENDFVEIETPTLAKSTPEGARDFLVGTRNKGQFWALPQSPQLFKQLLMISGFEKYYQIARCYRDEDSRKDRQPEFVQLDIETSFLKVEDFHKTIEKLVKRIMLSAGVNVKIPFQKIKYADAIKDYGSDKPDLRYEYKITDIDNFCADTDFVIIKDAKSKRMLFVDSVISKKEFSILEEIAKKNKANILFYFTVVNGEISQTNFAKKVPLEAKKLINENDNKDGTYFIVANSYENASQALGAVRVELNNMFNYAKDEYRFAWIVDWPMFEFNEDENKWDAAHHPFTRFAHNLDELDKLPIDKINAVAYDLVLNGFEIAGGSARIYDKEMQEKMFNLIGLTKTQQESKFGWFLKAFDYGVPPHCGIAFGLDRLIMLLTKQKSIRDVIPFPKNSKNQDLLMDAPSDVTNDQLAELGLELIKE</sequence>
<dbReference type="CDD" id="cd04317">
    <property type="entry name" value="EcAspRS_like_N"/>
    <property type="match status" value="1"/>
</dbReference>
<keyword evidence="8" id="KW-0963">Cytoplasm</keyword>
<proteinExistence type="inferred from homology"/>
<feature type="binding site" evidence="8">
    <location>
        <position position="470"/>
    </location>
    <ligand>
        <name>L-aspartate</name>
        <dbReference type="ChEBI" id="CHEBI:29991"/>
    </ligand>
</feature>
<dbReference type="Gene3D" id="3.30.930.10">
    <property type="entry name" value="Bira Bifunctional Protein, Domain 2"/>
    <property type="match status" value="1"/>
</dbReference>
<dbReference type="KEGG" id="mal:MAGa4710"/>
<keyword evidence="7 8" id="KW-0030">Aminoacyl-tRNA synthetase</keyword>
<reference evidence="11" key="1">
    <citation type="journal article" date="2010" name="BMC Genomics">
        <title>Comparative genomic and proteomic analyses of two Mycoplasma agalactiae strains: clues to the macro- and micro-events that are shaping mycoplasma diversity.</title>
        <authorList>
            <person name="Nouvel L.X."/>
            <person name="Sirand-Pugnet P."/>
            <person name="Marenda M.S."/>
            <person name="Sagne E."/>
            <person name="Barbe V."/>
            <person name="Mangenot S."/>
            <person name="Schenowitz C."/>
            <person name="Jacob D."/>
            <person name="Barre A."/>
            <person name="Claverol S."/>
            <person name="Blanchard A."/>
            <person name="Citti C."/>
        </authorList>
    </citation>
    <scope>NUCLEOTIDE SEQUENCE [LARGE SCALE GENOMIC DNA]</scope>
    <source>
        <strain evidence="11">5632</strain>
    </source>
</reference>
<dbReference type="EMBL" id="FP671138">
    <property type="protein sequence ID" value="CBH40683.1"/>
    <property type="molecule type" value="Genomic_DNA"/>
</dbReference>
<dbReference type="NCBIfam" id="NF001750">
    <property type="entry name" value="PRK00476.1"/>
    <property type="match status" value="1"/>
</dbReference>
<evidence type="ECO:0000256" key="1">
    <source>
        <dbReference type="ARBA" id="ARBA00006303"/>
    </source>
</evidence>
<organism evidence="10 11">
    <name type="scientific">Mycoplasmopsis agalactiae</name>
    <name type="common">Mycoplasma agalactiae</name>
    <dbReference type="NCBI Taxonomy" id="2110"/>
    <lineage>
        <taxon>Bacteria</taxon>
        <taxon>Bacillati</taxon>
        <taxon>Mycoplasmatota</taxon>
        <taxon>Mycoplasmoidales</taxon>
        <taxon>Metamycoplasmataceae</taxon>
        <taxon>Mycoplasmopsis</taxon>
    </lineage>
</organism>
<dbReference type="OrthoDB" id="9802326at2"/>
<dbReference type="SUPFAM" id="SSF50249">
    <property type="entry name" value="Nucleic acid-binding proteins"/>
    <property type="match status" value="1"/>
</dbReference>
<dbReference type="Pfam" id="PF01336">
    <property type="entry name" value="tRNA_anti-codon"/>
    <property type="match status" value="1"/>
</dbReference>
<feature type="binding site" evidence="8">
    <location>
        <position position="220"/>
    </location>
    <ligand>
        <name>ATP</name>
        <dbReference type="ChEBI" id="CHEBI:30616"/>
    </ligand>
</feature>
<evidence type="ECO:0000256" key="3">
    <source>
        <dbReference type="ARBA" id="ARBA00022598"/>
    </source>
</evidence>
<dbReference type="GO" id="GO:0004815">
    <property type="term" value="F:aspartate-tRNA ligase activity"/>
    <property type="evidence" value="ECO:0007669"/>
    <property type="project" value="UniProtKB-UniRule"/>
</dbReference>
<evidence type="ECO:0000256" key="8">
    <source>
        <dbReference type="HAMAP-Rule" id="MF_00044"/>
    </source>
</evidence>
<dbReference type="GO" id="GO:0005524">
    <property type="term" value="F:ATP binding"/>
    <property type="evidence" value="ECO:0007669"/>
    <property type="project" value="UniProtKB-UniRule"/>
</dbReference>
<comment type="caution">
    <text evidence="8">Lacks conserved residue(s) required for the propagation of feature annotation.</text>
</comment>
<gene>
    <name evidence="8 10" type="primary">aspS</name>
    <name evidence="10" type="ordered locus">MAGa4710</name>
</gene>
<comment type="similarity">
    <text evidence="1 8">Belongs to the class-II aminoacyl-tRNA synthetase family. Type 1 subfamily.</text>
</comment>
<keyword evidence="4 8" id="KW-0547">Nucleotide-binding</keyword>
<dbReference type="HAMAP" id="MF_00044">
    <property type="entry name" value="Asp_tRNA_synth_type1"/>
    <property type="match status" value="1"/>
</dbReference>
<comment type="catalytic activity">
    <reaction evidence="8">
        <text>tRNA(Asp) + L-aspartate + ATP = L-aspartyl-tRNA(Asp) + AMP + diphosphate</text>
        <dbReference type="Rhea" id="RHEA:19649"/>
        <dbReference type="Rhea" id="RHEA-COMP:9660"/>
        <dbReference type="Rhea" id="RHEA-COMP:9678"/>
        <dbReference type="ChEBI" id="CHEBI:29991"/>
        <dbReference type="ChEBI" id="CHEBI:30616"/>
        <dbReference type="ChEBI" id="CHEBI:33019"/>
        <dbReference type="ChEBI" id="CHEBI:78442"/>
        <dbReference type="ChEBI" id="CHEBI:78516"/>
        <dbReference type="ChEBI" id="CHEBI:456215"/>
        <dbReference type="EC" id="6.1.1.12"/>
    </reaction>
</comment>
<evidence type="ECO:0000256" key="5">
    <source>
        <dbReference type="ARBA" id="ARBA00022840"/>
    </source>
</evidence>
<comment type="subcellular location">
    <subcellularLocation>
        <location evidence="8">Cytoplasm</location>
    </subcellularLocation>
</comment>
<keyword evidence="5 8" id="KW-0067">ATP-binding</keyword>
<dbReference type="Gene3D" id="3.30.1360.30">
    <property type="entry name" value="GAD-like domain"/>
    <property type="match status" value="1"/>
</dbReference>
<keyword evidence="6 8" id="KW-0648">Protein biosynthesis</keyword>
<dbReference type="InterPro" id="IPR002312">
    <property type="entry name" value="Asp/Asn-tRNA-synth_IIb"/>
</dbReference>
<dbReference type="InterPro" id="IPR045864">
    <property type="entry name" value="aa-tRNA-synth_II/BPL/LPL"/>
</dbReference>
<comment type="function">
    <text evidence="8">Catalyzes the attachment of L-aspartate to tRNA(Asp) in a two-step reaction: L-aspartate is first activated by ATP to form Asp-AMP and then transferred to the acceptor end of tRNA(Asp).</text>
</comment>
<name>D3VQT7_MYCAA</name>
<dbReference type="RefSeq" id="WP_013022085.1">
    <property type="nucleotide sequence ID" value="NC_013948.1"/>
</dbReference>
<dbReference type="CDD" id="cd00777">
    <property type="entry name" value="AspRS_core"/>
    <property type="match status" value="1"/>
</dbReference>